<dbReference type="OrthoDB" id="27579at2157"/>
<protein>
    <submittedName>
        <fullName evidence="7">Electron transport protein SCO1/SenC</fullName>
    </submittedName>
</protein>
<evidence type="ECO:0000259" key="6">
    <source>
        <dbReference type="PROSITE" id="PS51352"/>
    </source>
</evidence>
<evidence type="ECO:0000256" key="5">
    <source>
        <dbReference type="SAM" id="MobiDB-lite"/>
    </source>
</evidence>
<dbReference type="STRING" id="1227498.C492_16441"/>
<feature type="region of interest" description="Disordered" evidence="5">
    <location>
        <begin position="177"/>
        <end position="240"/>
    </location>
</feature>
<feature type="binding site" evidence="3">
    <location>
        <position position="87"/>
    </location>
    <ligand>
        <name>Cu cation</name>
        <dbReference type="ChEBI" id="CHEBI:23378"/>
    </ligand>
</feature>
<organism evidence="7 8">
    <name type="scientific">Natronococcus jeotgali DSM 18795</name>
    <dbReference type="NCBI Taxonomy" id="1227498"/>
    <lineage>
        <taxon>Archaea</taxon>
        <taxon>Methanobacteriati</taxon>
        <taxon>Methanobacteriota</taxon>
        <taxon>Stenosarchaea group</taxon>
        <taxon>Halobacteria</taxon>
        <taxon>Halobacteriales</taxon>
        <taxon>Natrialbaceae</taxon>
        <taxon>Natronococcus</taxon>
    </lineage>
</organism>
<dbReference type="CDD" id="cd02968">
    <property type="entry name" value="SCO"/>
    <property type="match status" value="1"/>
</dbReference>
<keyword evidence="8" id="KW-1185">Reference proteome</keyword>
<dbReference type="PROSITE" id="PS51352">
    <property type="entry name" value="THIOREDOXIN_2"/>
    <property type="match status" value="1"/>
</dbReference>
<proteinExistence type="inferred from homology"/>
<feature type="region of interest" description="Disordered" evidence="5">
    <location>
        <begin position="37"/>
        <end position="57"/>
    </location>
</feature>
<dbReference type="SUPFAM" id="SSF52833">
    <property type="entry name" value="Thioredoxin-like"/>
    <property type="match status" value="1"/>
</dbReference>
<dbReference type="AlphaFoldDB" id="L9X1R4"/>
<dbReference type="PROSITE" id="PS51257">
    <property type="entry name" value="PROKAR_LIPOPROTEIN"/>
    <property type="match status" value="1"/>
</dbReference>
<dbReference type="PANTHER" id="PTHR12151:SF25">
    <property type="entry name" value="LINALOOL DEHYDRATASE_ISOMERASE DOMAIN-CONTAINING PROTEIN"/>
    <property type="match status" value="1"/>
</dbReference>
<evidence type="ECO:0000313" key="8">
    <source>
        <dbReference type="Proteomes" id="UP000011531"/>
    </source>
</evidence>
<keyword evidence="3" id="KW-0479">Metal-binding</keyword>
<feature type="compositionally biased region" description="Gly residues" evidence="5">
    <location>
        <begin position="182"/>
        <end position="192"/>
    </location>
</feature>
<gene>
    <name evidence="7" type="ORF">C492_16441</name>
</gene>
<dbReference type="InterPro" id="IPR013766">
    <property type="entry name" value="Thioredoxin_domain"/>
</dbReference>
<accession>L9X1R4</accession>
<evidence type="ECO:0000256" key="4">
    <source>
        <dbReference type="PIRSR" id="PIRSR603782-2"/>
    </source>
</evidence>
<dbReference type="RefSeq" id="WP_008425446.1">
    <property type="nucleotide sequence ID" value="NZ_AOIA01000136.1"/>
</dbReference>
<feature type="domain" description="Thioredoxin" evidence="6">
    <location>
        <begin position="47"/>
        <end position="287"/>
    </location>
</feature>
<reference evidence="7 8" key="1">
    <citation type="journal article" date="2014" name="PLoS Genet.">
        <title>Phylogenetically driven sequencing of extremely halophilic archaea reveals strategies for static and dynamic osmo-response.</title>
        <authorList>
            <person name="Becker E.A."/>
            <person name="Seitzer P.M."/>
            <person name="Tritt A."/>
            <person name="Larsen D."/>
            <person name="Krusor M."/>
            <person name="Yao A.I."/>
            <person name="Wu D."/>
            <person name="Madern D."/>
            <person name="Eisen J.A."/>
            <person name="Darling A.E."/>
            <person name="Facciotti M.T."/>
        </authorList>
    </citation>
    <scope>NUCLEOTIDE SEQUENCE [LARGE SCALE GENOMIC DNA]</scope>
    <source>
        <strain evidence="7 8">DSM 18795</strain>
    </source>
</reference>
<dbReference type="Proteomes" id="UP000011531">
    <property type="component" value="Unassembled WGS sequence"/>
</dbReference>
<evidence type="ECO:0000256" key="1">
    <source>
        <dbReference type="ARBA" id="ARBA00010996"/>
    </source>
</evidence>
<feature type="disulfide bond" description="Redox-active" evidence="4">
    <location>
        <begin position="87"/>
        <end position="92"/>
    </location>
</feature>
<sequence>MERRTYLRALGGTGVAGLAGCLGDVPGIGGDDRTVLEGNARGDPSHPVNGEEFPSFSLPDPLADETVSLEDYTDDRPFLMTFFYTSCPDGACPALLLRLRRVQEDAIERGYADDVGLLATTFDPNRDTPEALEEYAKQQGVDLEVGNWHFLRPEDNEAAKTFVEDDVGMPVERVEDHSALGHGEGGGNGTGESEGRNETNGTHGNETHGNETEANGSHGENRTNGNETHGNESETGGHGDGYAFTHYNLIVLVNEDGVVERAYPRAIDPQGGVTPEELVEDTKTVVDG</sequence>
<dbReference type="EMBL" id="AOIA01000136">
    <property type="protein sequence ID" value="ELY54503.1"/>
    <property type="molecule type" value="Genomic_DNA"/>
</dbReference>
<keyword evidence="2 3" id="KW-0186">Copper</keyword>
<dbReference type="Gene3D" id="3.40.30.10">
    <property type="entry name" value="Glutaredoxin"/>
    <property type="match status" value="1"/>
</dbReference>
<dbReference type="PANTHER" id="PTHR12151">
    <property type="entry name" value="ELECTRON TRANSPORT PROTIN SCO1/SENC FAMILY MEMBER"/>
    <property type="match status" value="1"/>
</dbReference>
<evidence type="ECO:0000313" key="7">
    <source>
        <dbReference type="EMBL" id="ELY54503.1"/>
    </source>
</evidence>
<dbReference type="Pfam" id="PF02630">
    <property type="entry name" value="SCO1-SenC"/>
    <property type="match status" value="1"/>
</dbReference>
<comment type="similarity">
    <text evidence="1">Belongs to the SCO1/2 family.</text>
</comment>
<evidence type="ECO:0000256" key="3">
    <source>
        <dbReference type="PIRSR" id="PIRSR603782-1"/>
    </source>
</evidence>
<name>L9X1R4_9EURY</name>
<keyword evidence="4" id="KW-1015">Disulfide bond</keyword>
<dbReference type="InterPro" id="IPR003782">
    <property type="entry name" value="SCO1/SenC"/>
</dbReference>
<comment type="caution">
    <text evidence="7">The sequence shown here is derived from an EMBL/GenBank/DDBJ whole genome shotgun (WGS) entry which is preliminary data.</text>
</comment>
<evidence type="ECO:0000256" key="2">
    <source>
        <dbReference type="ARBA" id="ARBA00023008"/>
    </source>
</evidence>
<feature type="binding site" evidence="3">
    <location>
        <position position="92"/>
    </location>
    <ligand>
        <name>Cu cation</name>
        <dbReference type="ChEBI" id="CHEBI:23378"/>
    </ligand>
</feature>
<dbReference type="InterPro" id="IPR036249">
    <property type="entry name" value="Thioredoxin-like_sf"/>
</dbReference>
<dbReference type="GO" id="GO:0046872">
    <property type="term" value="F:metal ion binding"/>
    <property type="evidence" value="ECO:0007669"/>
    <property type="project" value="UniProtKB-KW"/>
</dbReference>